<reference evidence="1" key="1">
    <citation type="submission" date="2023-10" db="EMBL/GenBank/DDBJ databases">
        <title>Whole genome sequencing of actinobacterial strain Amycolatopsis sp. (BCA-696) identifies the underlying plant growth-promoting genes.</title>
        <authorList>
            <person name="Gandham P."/>
            <person name="Vadla N."/>
            <person name="Saji A."/>
            <person name="Srinivas V."/>
            <person name="Ruperao P."/>
            <person name="Selvanayagam S."/>
            <person name="Saxena R.K."/>
            <person name="Rathore A."/>
            <person name="Gopalakrishnan S."/>
            <person name="Thakur V."/>
        </authorList>
    </citation>
    <scope>NUCLEOTIDE SEQUENCE</scope>
    <source>
        <strain evidence="1">BCA-696</strain>
    </source>
</reference>
<evidence type="ECO:0000313" key="1">
    <source>
        <dbReference type="EMBL" id="WYW17624.1"/>
    </source>
</evidence>
<sequence length="68" mass="7630">MDALELRRQPVVLRDAKPVIPPRVDYSLTELGKEAADQVNGIAHWTERRMTAVQKARADYDAAKARLG</sequence>
<protein>
    <submittedName>
        <fullName evidence="1">Winged helix-turn-helix transcriptional regulator</fullName>
    </submittedName>
</protein>
<evidence type="ECO:0000313" key="2">
    <source>
        <dbReference type="Proteomes" id="UP001456344"/>
    </source>
</evidence>
<proteinExistence type="predicted"/>
<organism evidence="1 2">
    <name type="scientific">Amycolatopsis coloradensis</name>
    <dbReference type="NCBI Taxonomy" id="76021"/>
    <lineage>
        <taxon>Bacteria</taxon>
        <taxon>Bacillati</taxon>
        <taxon>Actinomycetota</taxon>
        <taxon>Actinomycetes</taxon>
        <taxon>Pseudonocardiales</taxon>
        <taxon>Pseudonocardiaceae</taxon>
        <taxon>Amycolatopsis</taxon>
    </lineage>
</organism>
<dbReference type="EMBL" id="CP150484">
    <property type="protein sequence ID" value="WYW17624.1"/>
    <property type="molecule type" value="Genomic_DNA"/>
</dbReference>
<dbReference type="Proteomes" id="UP001456344">
    <property type="component" value="Chromosome"/>
</dbReference>
<accession>A0ACD5BEA5</accession>
<gene>
    <name evidence="1" type="ORF">LCL61_18915</name>
</gene>
<keyword evidence="2" id="KW-1185">Reference proteome</keyword>
<name>A0ACD5BEA5_9PSEU</name>